<dbReference type="Gene3D" id="3.90.190.10">
    <property type="entry name" value="Protein tyrosine phosphatase superfamily"/>
    <property type="match status" value="1"/>
</dbReference>
<sequence>MQGKQENNKPCCCKSIFSLYFTFGQTCPIYCSSFDQTQGQGRCTSCETGYYLSNDACKYCTYIGTNCVTCSNDTHCDECMPGFWDKRCGTSCSVSCDTTTCSLLDGSCTCEQGFYGSTCQFPCSQNCLTDTCGPNGECGCKAGFYGSSCSGICFDTCEDCTEATTCSLCPHGRYGTLCGDSCQCSSRCDIVTGACMNKICPNKCIICVDSENCSECGQGWYGPKCNYMCSDKCNGECEHHSGNCKSCFPGYFGLKYVNECIYCRNSNCSQAGECTSCYEGKHGSFCNRTCSEDCVGNICNQIDGTCQHLVQCPNQCVNCTDNVTCTACEVSRYGLLCSLVCNSHCKDGHCAISSGRCKDCESSYYGDYCNNTCSRGCSTNGCERQTGTCGSYRIENVFGPFCNATCRIKYLCDQRNGYCKDGCIKNHYGSACNSTCSEKCANSIRNSICDLTGKCYSGCIDGFTSEKCITVMESSTKVSIELPTSNASYNRHLSDTIMLDGGLETGTDDDDDLEIDDETRVKGFRERNAYIASLGPMSKQMRDFGMFWNMILQQKVEKIVMVTNLMEEGKEKCEQYWPRVGITKNYSGVKVTCQGEDEYAEFTRRLLLLKYGESERQLHHLHFTAWPDRGIPEDVTALIEFRHRVLNSTAHLDGPTLEQYEFLHLALVHTLSFNCEQMTRKHMYMLRTQTKWQCKLFLHCRK</sequence>
<dbReference type="PROSITE" id="PS50055">
    <property type="entry name" value="TYR_PHOSPHATASE_PTP"/>
    <property type="match status" value="1"/>
</dbReference>
<dbReference type="Proteomes" id="UP001164746">
    <property type="component" value="Chromosome 10"/>
</dbReference>
<gene>
    <name evidence="2" type="ORF">MAR_030526</name>
</gene>
<dbReference type="InterPro" id="IPR000742">
    <property type="entry name" value="EGF"/>
</dbReference>
<dbReference type="SMART" id="SM00181">
    <property type="entry name" value="EGF"/>
    <property type="match status" value="9"/>
</dbReference>
<accession>A0ABY7F2T1</accession>
<dbReference type="SUPFAM" id="SSF57184">
    <property type="entry name" value="Growth factor receptor domain"/>
    <property type="match status" value="1"/>
</dbReference>
<reference evidence="2" key="1">
    <citation type="submission" date="2022-11" db="EMBL/GenBank/DDBJ databases">
        <title>Centuries of genome instability and evolution in soft-shell clam transmissible cancer (bioRxiv).</title>
        <authorList>
            <person name="Hart S.F.M."/>
            <person name="Yonemitsu M.A."/>
            <person name="Giersch R.M."/>
            <person name="Beal B.F."/>
            <person name="Arriagada G."/>
            <person name="Davis B.W."/>
            <person name="Ostrander E.A."/>
            <person name="Goff S.P."/>
            <person name="Metzger M.J."/>
        </authorList>
    </citation>
    <scope>NUCLEOTIDE SEQUENCE</scope>
    <source>
        <strain evidence="2">MELC-2E11</strain>
        <tissue evidence="2">Siphon/mantle</tissue>
    </source>
</reference>
<dbReference type="InterPro" id="IPR000242">
    <property type="entry name" value="PTP_cat"/>
</dbReference>
<dbReference type="InterPro" id="IPR029021">
    <property type="entry name" value="Prot-tyrosine_phosphatase-like"/>
</dbReference>
<name>A0ABY7F2T1_MYAAR</name>
<dbReference type="EMBL" id="CP111021">
    <property type="protein sequence ID" value="WAR15932.1"/>
    <property type="molecule type" value="Genomic_DNA"/>
</dbReference>
<protein>
    <submittedName>
        <fullName evidence="2">PTPRF-like protein</fullName>
    </submittedName>
</protein>
<organism evidence="2 3">
    <name type="scientific">Mya arenaria</name>
    <name type="common">Soft-shell clam</name>
    <dbReference type="NCBI Taxonomy" id="6604"/>
    <lineage>
        <taxon>Eukaryota</taxon>
        <taxon>Metazoa</taxon>
        <taxon>Spiralia</taxon>
        <taxon>Lophotrochozoa</taxon>
        <taxon>Mollusca</taxon>
        <taxon>Bivalvia</taxon>
        <taxon>Autobranchia</taxon>
        <taxon>Heteroconchia</taxon>
        <taxon>Euheterodonta</taxon>
        <taxon>Imparidentia</taxon>
        <taxon>Neoheterodontei</taxon>
        <taxon>Myida</taxon>
        <taxon>Myoidea</taxon>
        <taxon>Myidae</taxon>
        <taxon>Mya</taxon>
    </lineage>
</organism>
<feature type="domain" description="Tyrosine-protein phosphatase" evidence="1">
    <location>
        <begin position="497"/>
        <end position="669"/>
    </location>
</feature>
<dbReference type="SUPFAM" id="SSF52799">
    <property type="entry name" value="(Phosphotyrosine protein) phosphatases II"/>
    <property type="match status" value="1"/>
</dbReference>
<dbReference type="PANTHER" id="PTHR19134">
    <property type="entry name" value="RECEPTOR-TYPE TYROSINE-PROTEIN PHOSPHATASE"/>
    <property type="match status" value="1"/>
</dbReference>
<dbReference type="InterPro" id="IPR050348">
    <property type="entry name" value="Protein-Tyr_Phosphatase"/>
</dbReference>
<dbReference type="InterPro" id="IPR009030">
    <property type="entry name" value="Growth_fac_rcpt_cys_sf"/>
</dbReference>
<dbReference type="SMART" id="SM00194">
    <property type="entry name" value="PTPc"/>
    <property type="match status" value="1"/>
</dbReference>
<evidence type="ECO:0000313" key="2">
    <source>
        <dbReference type="EMBL" id="WAR15932.1"/>
    </source>
</evidence>
<dbReference type="Pfam" id="PF00102">
    <property type="entry name" value="Y_phosphatase"/>
    <property type="match status" value="1"/>
</dbReference>
<dbReference type="CDD" id="cd00047">
    <property type="entry name" value="PTPc"/>
    <property type="match status" value="1"/>
</dbReference>
<evidence type="ECO:0000313" key="3">
    <source>
        <dbReference type="Proteomes" id="UP001164746"/>
    </source>
</evidence>
<dbReference type="PANTHER" id="PTHR19134:SF449">
    <property type="entry name" value="TYROSINE-PROTEIN PHOSPHATASE 1"/>
    <property type="match status" value="1"/>
</dbReference>
<proteinExistence type="predicted"/>
<keyword evidence="3" id="KW-1185">Reference proteome</keyword>
<evidence type="ECO:0000259" key="1">
    <source>
        <dbReference type="PROSITE" id="PS50055"/>
    </source>
</evidence>